<feature type="transmembrane region" description="Helical" evidence="6">
    <location>
        <begin position="84"/>
        <end position="111"/>
    </location>
</feature>
<feature type="transmembrane region" description="Helical" evidence="6">
    <location>
        <begin position="20"/>
        <end position="38"/>
    </location>
</feature>
<proteinExistence type="predicted"/>
<dbReference type="PANTHER" id="PTHR43652:SF2">
    <property type="entry name" value="BASIC AMINO ACID ANTIPORTER YFCC-RELATED"/>
    <property type="match status" value="1"/>
</dbReference>
<dbReference type="Proteomes" id="UP000216682">
    <property type="component" value="Unassembled WGS sequence"/>
</dbReference>
<feature type="transmembrane region" description="Helical" evidence="6">
    <location>
        <begin position="204"/>
        <end position="223"/>
    </location>
</feature>
<evidence type="ECO:0000313" key="7">
    <source>
        <dbReference type="EMBL" id="OZT78651.1"/>
    </source>
</evidence>
<feature type="transmembrane region" description="Helical" evidence="6">
    <location>
        <begin position="287"/>
        <end position="308"/>
    </location>
</feature>
<evidence type="ECO:0000313" key="8">
    <source>
        <dbReference type="Proteomes" id="UP000216682"/>
    </source>
</evidence>
<feature type="transmembrane region" description="Helical" evidence="6">
    <location>
        <begin position="147"/>
        <end position="164"/>
    </location>
</feature>
<gene>
    <name evidence="7" type="ORF">CFN03_01305</name>
</gene>
<dbReference type="Pfam" id="PF03606">
    <property type="entry name" value="DcuC"/>
    <property type="match status" value="1"/>
</dbReference>
<feature type="transmembrane region" description="Helical" evidence="6">
    <location>
        <begin position="260"/>
        <end position="281"/>
    </location>
</feature>
<dbReference type="PANTHER" id="PTHR43652">
    <property type="entry name" value="BASIC AMINO ACID ANTIPORTER YFCC-RELATED"/>
    <property type="match status" value="1"/>
</dbReference>
<evidence type="ECO:0000256" key="6">
    <source>
        <dbReference type="SAM" id="Phobius"/>
    </source>
</evidence>
<dbReference type="AlphaFoldDB" id="A0A265EAM5"/>
<reference evidence="7 8" key="1">
    <citation type="submission" date="2017-07" db="EMBL/GenBank/DDBJ databases">
        <title>Shotgun whole genome sequences of three halophilic bacterial isolates.</title>
        <authorList>
            <person name="Pozzo T."/>
            <person name="Higdon S.M."/>
            <person name="Quillaguaman J."/>
        </authorList>
    </citation>
    <scope>NUCLEOTIDE SEQUENCE [LARGE SCALE GENOMIC DNA]</scope>
    <source>
        <strain evidence="7 8">BU-1</strain>
    </source>
</reference>
<feature type="transmembrane region" description="Helical" evidence="6">
    <location>
        <begin position="171"/>
        <end position="192"/>
    </location>
</feature>
<dbReference type="InterPro" id="IPR051679">
    <property type="entry name" value="DASS-Related_Transporters"/>
</dbReference>
<evidence type="ECO:0000256" key="1">
    <source>
        <dbReference type="ARBA" id="ARBA00004651"/>
    </source>
</evidence>
<evidence type="ECO:0000256" key="4">
    <source>
        <dbReference type="ARBA" id="ARBA00022989"/>
    </source>
</evidence>
<feature type="transmembrane region" description="Helical" evidence="6">
    <location>
        <begin position="123"/>
        <end position="141"/>
    </location>
</feature>
<evidence type="ECO:0000256" key="5">
    <source>
        <dbReference type="ARBA" id="ARBA00023136"/>
    </source>
</evidence>
<keyword evidence="5 6" id="KW-0472">Membrane</keyword>
<evidence type="ECO:0000256" key="2">
    <source>
        <dbReference type="ARBA" id="ARBA00022475"/>
    </source>
</evidence>
<dbReference type="GO" id="GO:0005886">
    <property type="term" value="C:plasma membrane"/>
    <property type="evidence" value="ECO:0007669"/>
    <property type="project" value="UniProtKB-SubCell"/>
</dbReference>
<comment type="subcellular location">
    <subcellularLocation>
        <location evidence="1">Cell membrane</location>
        <topology evidence="1">Multi-pass membrane protein</topology>
    </subcellularLocation>
</comment>
<sequence>MNVIKIKEASRLKYIRVPHAFVLIYSIVILAMLLSYIIPAGEYDRTENENGILVVDETSFEFTEQSPVHWTEIFRVVPAGMTDAAGIIFLIFIIGGAFGMINGTGAIEAGINKVVSLLKNREIILIPLTMLIFSLGGATFGMAESTLIFIPMGIMLARSLGMDAMTGMAMVALGAAAGFAGGFMNIFTVGVAQEVAGLPLFSGMFYRIIIQVVFVIIAAFFVYRYGKRVQRDMNNSYVYGLEKNAQAESYEFKTLTSRHIFVLLIILAGFGLIIYGVVQGWSTGTDLAAIFLAMGIFSGLVGGNTPNGIAEDFIKGAKEVTFGALIVGLARCILLILEDGTIIDTVIFSVSSILEGLPASIAAVGMFFTQFIINFFIPSGSGQAATTIPLMAPIGDIVGVPRQSVVLAFQMGDGLSNYLFPTSAILMAGLSIANIPYEKWLRFVWPIMLVWIIACSSFMVISLWIGYGPF</sequence>
<name>A0A265EAM5_9STAP</name>
<keyword evidence="3 6" id="KW-0812">Transmembrane</keyword>
<comment type="caution">
    <text evidence="7">The sequence shown here is derived from an EMBL/GenBank/DDBJ whole genome shotgun (WGS) entry which is preliminary data.</text>
</comment>
<feature type="transmembrane region" description="Helical" evidence="6">
    <location>
        <begin position="443"/>
        <end position="467"/>
    </location>
</feature>
<evidence type="ECO:0000256" key="3">
    <source>
        <dbReference type="ARBA" id="ARBA00022692"/>
    </source>
</evidence>
<feature type="transmembrane region" description="Helical" evidence="6">
    <location>
        <begin position="357"/>
        <end position="377"/>
    </location>
</feature>
<dbReference type="InterPro" id="IPR018385">
    <property type="entry name" value="C4_dicarb_anaerob_car-like"/>
</dbReference>
<organism evidence="7 8">
    <name type="scientific">Salinicoccus roseus</name>
    <dbReference type="NCBI Taxonomy" id="45670"/>
    <lineage>
        <taxon>Bacteria</taxon>
        <taxon>Bacillati</taxon>
        <taxon>Bacillota</taxon>
        <taxon>Bacilli</taxon>
        <taxon>Bacillales</taxon>
        <taxon>Staphylococcaceae</taxon>
        <taxon>Salinicoccus</taxon>
    </lineage>
</organism>
<accession>A0A265EAM5</accession>
<protein>
    <submittedName>
        <fullName evidence="7">C4-dicarboxylate ABC transporter permease</fullName>
    </submittedName>
</protein>
<keyword evidence="4 6" id="KW-1133">Transmembrane helix</keyword>
<feature type="transmembrane region" description="Helical" evidence="6">
    <location>
        <begin position="418"/>
        <end position="437"/>
    </location>
</feature>
<dbReference type="EMBL" id="NPEZ01000001">
    <property type="protein sequence ID" value="OZT78651.1"/>
    <property type="molecule type" value="Genomic_DNA"/>
</dbReference>
<feature type="transmembrane region" description="Helical" evidence="6">
    <location>
        <begin position="320"/>
        <end position="337"/>
    </location>
</feature>
<keyword evidence="2" id="KW-1003">Cell membrane</keyword>